<proteinExistence type="predicted"/>
<comment type="caution">
    <text evidence="2">The sequence shown here is derived from an EMBL/GenBank/DDBJ whole genome shotgun (WGS) entry which is preliminary data.</text>
</comment>
<dbReference type="EMBL" id="VFLP01000042">
    <property type="protein sequence ID" value="TRX91793.1"/>
    <property type="molecule type" value="Genomic_DNA"/>
</dbReference>
<organism evidence="2 3">
    <name type="scientific">Xylaria flabelliformis</name>
    <dbReference type="NCBI Taxonomy" id="2512241"/>
    <lineage>
        <taxon>Eukaryota</taxon>
        <taxon>Fungi</taxon>
        <taxon>Dikarya</taxon>
        <taxon>Ascomycota</taxon>
        <taxon>Pezizomycotina</taxon>
        <taxon>Sordariomycetes</taxon>
        <taxon>Xylariomycetidae</taxon>
        <taxon>Xylariales</taxon>
        <taxon>Xylariaceae</taxon>
        <taxon>Xylaria</taxon>
    </lineage>
</organism>
<feature type="compositionally biased region" description="Polar residues" evidence="1">
    <location>
        <begin position="14"/>
        <end position="27"/>
    </location>
</feature>
<evidence type="ECO:0000256" key="1">
    <source>
        <dbReference type="SAM" id="MobiDB-lite"/>
    </source>
</evidence>
<feature type="compositionally biased region" description="Basic residues" evidence="1">
    <location>
        <begin position="164"/>
        <end position="182"/>
    </location>
</feature>
<dbReference type="AlphaFoldDB" id="A0A553HV36"/>
<feature type="compositionally biased region" description="Basic and acidic residues" evidence="1">
    <location>
        <begin position="183"/>
        <end position="199"/>
    </location>
</feature>
<feature type="region of interest" description="Disordered" evidence="1">
    <location>
        <begin position="303"/>
        <end position="338"/>
    </location>
</feature>
<reference evidence="3" key="1">
    <citation type="submission" date="2019-06" db="EMBL/GenBank/DDBJ databases">
        <title>Draft genome sequence of the griseofulvin-producing fungus Xylaria cubensis strain G536.</title>
        <authorList>
            <person name="Mead M.E."/>
            <person name="Raja H.A."/>
            <person name="Steenwyk J.L."/>
            <person name="Knowles S.L."/>
            <person name="Oberlies N.H."/>
            <person name="Rokas A."/>
        </authorList>
    </citation>
    <scope>NUCLEOTIDE SEQUENCE [LARGE SCALE GENOMIC DNA]</scope>
    <source>
        <strain evidence="3">G536</strain>
    </source>
</reference>
<dbReference type="OrthoDB" id="4771701at2759"/>
<evidence type="ECO:0000313" key="2">
    <source>
        <dbReference type="EMBL" id="TRX91793.1"/>
    </source>
</evidence>
<accession>A0A553HV36</accession>
<feature type="compositionally biased region" description="Polar residues" evidence="1">
    <location>
        <begin position="43"/>
        <end position="67"/>
    </location>
</feature>
<protein>
    <submittedName>
        <fullName evidence="2">Uncharacterized protein</fullName>
    </submittedName>
</protein>
<evidence type="ECO:0000313" key="3">
    <source>
        <dbReference type="Proteomes" id="UP000319160"/>
    </source>
</evidence>
<feature type="compositionally biased region" description="Basic and acidic residues" evidence="1">
    <location>
        <begin position="311"/>
        <end position="327"/>
    </location>
</feature>
<dbReference type="Proteomes" id="UP000319160">
    <property type="component" value="Unassembled WGS sequence"/>
</dbReference>
<gene>
    <name evidence="2" type="ORF">FHL15_007346</name>
</gene>
<name>A0A553HV36_9PEZI</name>
<feature type="region of interest" description="Disordered" evidence="1">
    <location>
        <begin position="164"/>
        <end position="280"/>
    </location>
</feature>
<sequence length="619" mass="70872">MEAQQSKEPCYGQGPQTTHPGVSQNGDYVSPPYTPDKREEEPPSQQLSCLPSMTDPSAVQKATFTPESTPPCPSIPDGFKGSQNNEGRTPETAIIIDSDSEEASGNLLRQHQNRDIAGINSESDEDLFTLLRKHRTKNIHKVTRQDNWESLNIALCEDTRIHGKKTRKTGKHTSRSKNRKHRQLVDVEYRHNARSEPDQSFRSAGAAYLPPSSCKNKRKRTYPPDQRDRLDAYQTTKKRRVDDQTTKSHTKRSKKSGLAPFRQANRSLQVHADATSETVTPEEFQKGKYISARIDSGELLKDTRLFTTPEPRAHKPRPSDVSHKHDQPSCSRSQSEERNAALIQKYESRQHAREYVVPELKWRYIIKYVDIAEIILDDEDMKKKTKSDMDFADRQKANRHLYNKKSLELVGGFDAIARQTTTLEGPEQLLKMDIMSTDGKHFLAWVERDQVVLKKLKKKKREQQQWRPTPRPKIPHYVVECDLLTYDPSLVPPCENDEDGAMGSDDRDGGLGSLRLNIGLTAEKFERKSFSIREMANDYAAKLFLENTRVNKWFATSSDIRWWRENALPEHKKAMSEAREPGGLYELGMDVHDMNSRLGWDQITVHVREVDDIVGPANF</sequence>
<feature type="region of interest" description="Disordered" evidence="1">
    <location>
        <begin position="1"/>
        <end position="93"/>
    </location>
</feature>
<keyword evidence="3" id="KW-1185">Reference proteome</keyword>